<comment type="caution">
    <text evidence="1">The sequence shown here is derived from an EMBL/GenBank/DDBJ whole genome shotgun (WGS) entry which is preliminary data.</text>
</comment>
<dbReference type="RefSeq" id="WP_249915881.1">
    <property type="nucleotide sequence ID" value="NZ_JAMGBB010000001.1"/>
</dbReference>
<dbReference type="EMBL" id="JAMGBB010000001">
    <property type="protein sequence ID" value="MCL6741500.1"/>
    <property type="molecule type" value="Genomic_DNA"/>
</dbReference>
<keyword evidence="1" id="KW-0378">Hydrolase</keyword>
<keyword evidence="1" id="KW-0645">Protease</keyword>
<protein>
    <submittedName>
        <fullName evidence="1">TIGR02281 family clan AA aspartic protease</fullName>
        <ecNumber evidence="1">3.4.23.-</ecNumber>
    </submittedName>
</protein>
<evidence type="ECO:0000313" key="2">
    <source>
        <dbReference type="Proteomes" id="UP001165383"/>
    </source>
</evidence>
<dbReference type="Gene3D" id="2.40.70.10">
    <property type="entry name" value="Acid Proteases"/>
    <property type="match status" value="1"/>
</dbReference>
<dbReference type="Pfam" id="PF13975">
    <property type="entry name" value="gag-asp_proteas"/>
    <property type="match status" value="1"/>
</dbReference>
<sequence>MVRLAILIIFAATLVGALMPSMETVATAPGGGERVIQVDDLEEKGTFAPSPDPGSGTVTLERSFDGHFYADAQVNGATVHFLIDTGATGIALNVDDARRAGLAFDPTHPEVVGSGASGAVLGHLVRLNRVQLGLKTVSDTPAIILEGGDRSLLGQTFLAQFGSVEIHGNMMVLR</sequence>
<reference evidence="1" key="1">
    <citation type="submission" date="2022-05" db="EMBL/GenBank/DDBJ databases">
        <authorList>
            <person name="Jo J.-H."/>
            <person name="Im W.-T."/>
        </authorList>
    </citation>
    <scope>NUCLEOTIDE SEQUENCE</scope>
    <source>
        <strain evidence="1">RB56-2</strain>
    </source>
</reference>
<dbReference type="Proteomes" id="UP001165383">
    <property type="component" value="Unassembled WGS sequence"/>
</dbReference>
<dbReference type="InterPro" id="IPR021109">
    <property type="entry name" value="Peptidase_aspartic_dom_sf"/>
</dbReference>
<gene>
    <name evidence="1" type="ORF">LZ518_10185</name>
</gene>
<keyword evidence="2" id="KW-1185">Reference proteome</keyword>
<proteinExistence type="predicted"/>
<evidence type="ECO:0000313" key="1">
    <source>
        <dbReference type="EMBL" id="MCL6741500.1"/>
    </source>
</evidence>
<accession>A0ABT0SBN1</accession>
<dbReference type="EC" id="3.4.23.-" evidence="1"/>
<dbReference type="InterPro" id="IPR034122">
    <property type="entry name" value="Retropepsin-like_bacterial"/>
</dbReference>
<dbReference type="InterPro" id="IPR011969">
    <property type="entry name" value="Clan_AA_Asp_peptidase_C"/>
</dbReference>
<name>A0ABT0SBN1_9SPHN</name>
<dbReference type="NCBIfam" id="TIGR02281">
    <property type="entry name" value="clan_AA_DTGA"/>
    <property type="match status" value="1"/>
</dbReference>
<dbReference type="SUPFAM" id="SSF50630">
    <property type="entry name" value="Acid proteases"/>
    <property type="match status" value="1"/>
</dbReference>
<organism evidence="1 2">
    <name type="scientific">Sphingomonas brevis</name>
    <dbReference type="NCBI Taxonomy" id="2908206"/>
    <lineage>
        <taxon>Bacteria</taxon>
        <taxon>Pseudomonadati</taxon>
        <taxon>Pseudomonadota</taxon>
        <taxon>Alphaproteobacteria</taxon>
        <taxon>Sphingomonadales</taxon>
        <taxon>Sphingomonadaceae</taxon>
        <taxon>Sphingomonas</taxon>
    </lineage>
</organism>
<dbReference type="GO" id="GO:0006508">
    <property type="term" value="P:proteolysis"/>
    <property type="evidence" value="ECO:0007669"/>
    <property type="project" value="UniProtKB-KW"/>
</dbReference>
<dbReference type="GO" id="GO:0008233">
    <property type="term" value="F:peptidase activity"/>
    <property type="evidence" value="ECO:0007669"/>
    <property type="project" value="UniProtKB-KW"/>
</dbReference>
<dbReference type="CDD" id="cd05483">
    <property type="entry name" value="retropepsin_like_bacteria"/>
    <property type="match status" value="1"/>
</dbReference>